<protein>
    <submittedName>
        <fullName evidence="1">Dienelactone hydrolase endo-1,3,1,4-beta-D-glucanase</fullName>
    </submittedName>
</protein>
<organism evidence="1 2">
    <name type="scientific">Mycena sanguinolenta</name>
    <dbReference type="NCBI Taxonomy" id="230812"/>
    <lineage>
        <taxon>Eukaryota</taxon>
        <taxon>Fungi</taxon>
        <taxon>Dikarya</taxon>
        <taxon>Basidiomycota</taxon>
        <taxon>Agaricomycotina</taxon>
        <taxon>Agaricomycetes</taxon>
        <taxon>Agaricomycetidae</taxon>
        <taxon>Agaricales</taxon>
        <taxon>Marasmiineae</taxon>
        <taxon>Mycenaceae</taxon>
        <taxon>Mycena</taxon>
    </lineage>
</organism>
<evidence type="ECO:0000313" key="1">
    <source>
        <dbReference type="EMBL" id="KAF7340862.1"/>
    </source>
</evidence>
<gene>
    <name evidence="1" type="ORF">MSAN_02115700</name>
</gene>
<comment type="caution">
    <text evidence="1">The sequence shown here is derived from an EMBL/GenBank/DDBJ whole genome shotgun (WGS) entry which is preliminary data.</text>
</comment>
<reference evidence="1" key="1">
    <citation type="submission" date="2020-05" db="EMBL/GenBank/DDBJ databases">
        <title>Mycena genomes resolve the evolution of fungal bioluminescence.</title>
        <authorList>
            <person name="Tsai I.J."/>
        </authorList>
    </citation>
    <scope>NUCLEOTIDE SEQUENCE</scope>
    <source>
        <strain evidence="1">160909Yilan</strain>
    </source>
</reference>
<keyword evidence="2" id="KW-1185">Reference proteome</keyword>
<keyword evidence="1" id="KW-0378">Hydrolase</keyword>
<sequence>MNPPVPPPPQVDAAGVWSESAYAQFIFGGGKCIVKKCRRWTDRFPCSYALRMRVCSEKCETLLYRNYDKTERKIENVYLTSCAIPGKRGLRKIGQAQRMHFRDWLPYDERDMTKYPMYGVSAIGTADNEWFSARNITEKRPERPPVAVLRTRDKLQMEYKLRAEALPRIMNNAMALQKWSDEYAASRKSVDQINLAFIKKVVSTREQIPYRALMRTRIVHDAMESLGRSLSKFDIRSWCGIRAVAIRQYHALPRGRR</sequence>
<dbReference type="OrthoDB" id="3023406at2759"/>
<accession>A0A8H6XGZ5</accession>
<dbReference type="AlphaFoldDB" id="A0A8H6XGZ5"/>
<dbReference type="GO" id="GO:0016787">
    <property type="term" value="F:hydrolase activity"/>
    <property type="evidence" value="ECO:0007669"/>
    <property type="project" value="UniProtKB-KW"/>
</dbReference>
<name>A0A8H6XGZ5_9AGAR</name>
<dbReference type="Proteomes" id="UP000623467">
    <property type="component" value="Unassembled WGS sequence"/>
</dbReference>
<dbReference type="EMBL" id="JACAZH010000029">
    <property type="protein sequence ID" value="KAF7340862.1"/>
    <property type="molecule type" value="Genomic_DNA"/>
</dbReference>
<evidence type="ECO:0000313" key="2">
    <source>
        <dbReference type="Proteomes" id="UP000623467"/>
    </source>
</evidence>
<proteinExistence type="predicted"/>